<dbReference type="PANTHER" id="PTHR47808:SF2">
    <property type="entry name" value="LEM DOMAIN-CONTAINING PROTEIN 2"/>
    <property type="match status" value="1"/>
</dbReference>
<keyword evidence="5 8" id="KW-0472">Membrane</keyword>
<dbReference type="Gene3D" id="1.10.10.1180">
    <property type="entry name" value="MAN1, winged-helix domain"/>
    <property type="match status" value="1"/>
</dbReference>
<dbReference type="Gene3D" id="1.10.720.30">
    <property type="entry name" value="SAP domain"/>
    <property type="match status" value="1"/>
</dbReference>
<dbReference type="RefSeq" id="XP_014566122.1">
    <property type="nucleotide sequence ID" value="XM_014710636.1"/>
</dbReference>
<dbReference type="GO" id="GO:0034399">
    <property type="term" value="C:nuclear periphery"/>
    <property type="evidence" value="ECO:0007669"/>
    <property type="project" value="TreeGrafter"/>
</dbReference>
<organism evidence="11 12">
    <name type="scientific">Mixia osmundae (strain CBS 9802 / IAM 14324 / JCM 22182 / KY 12970)</name>
    <dbReference type="NCBI Taxonomy" id="764103"/>
    <lineage>
        <taxon>Eukaryota</taxon>
        <taxon>Fungi</taxon>
        <taxon>Dikarya</taxon>
        <taxon>Basidiomycota</taxon>
        <taxon>Pucciniomycotina</taxon>
        <taxon>Mixiomycetes</taxon>
        <taxon>Mixiales</taxon>
        <taxon>Mixiaceae</taxon>
        <taxon>Mixia</taxon>
    </lineage>
</organism>
<dbReference type="eggNOG" id="ENOG502QVG5">
    <property type="taxonomic scope" value="Eukaryota"/>
</dbReference>
<dbReference type="AlphaFoldDB" id="G7DS48"/>
<name>G7DS48_MIXOS</name>
<feature type="compositionally biased region" description="Acidic residues" evidence="7">
    <location>
        <begin position="305"/>
        <end position="314"/>
    </location>
</feature>
<evidence type="ECO:0000256" key="4">
    <source>
        <dbReference type="ARBA" id="ARBA00022989"/>
    </source>
</evidence>
<feature type="compositionally biased region" description="Polar residues" evidence="7">
    <location>
        <begin position="261"/>
        <end position="277"/>
    </location>
</feature>
<evidence type="ECO:0000256" key="3">
    <source>
        <dbReference type="ARBA" id="ARBA00022692"/>
    </source>
</evidence>
<feature type="compositionally biased region" description="Basic and acidic residues" evidence="7">
    <location>
        <begin position="170"/>
        <end position="180"/>
    </location>
</feature>
<evidence type="ECO:0000256" key="8">
    <source>
        <dbReference type="SAM" id="Phobius"/>
    </source>
</evidence>
<dbReference type="Pfam" id="PF12949">
    <property type="entry name" value="HeH"/>
    <property type="match status" value="1"/>
</dbReference>
<dbReference type="GO" id="GO:0003682">
    <property type="term" value="F:chromatin binding"/>
    <property type="evidence" value="ECO:0007669"/>
    <property type="project" value="InterPro"/>
</dbReference>
<feature type="compositionally biased region" description="Polar residues" evidence="7">
    <location>
        <begin position="98"/>
        <end position="111"/>
    </location>
</feature>
<dbReference type="EMBL" id="BABT02000004">
    <property type="protein sequence ID" value="GAA93408.1"/>
    <property type="molecule type" value="Genomic_DNA"/>
</dbReference>
<keyword evidence="2" id="KW-0597">Phosphoprotein</keyword>
<feature type="domain" description="Man1/Src1-like C-terminal" evidence="9">
    <location>
        <begin position="600"/>
        <end position="949"/>
    </location>
</feature>
<keyword evidence="4 8" id="KW-1133">Transmembrane helix</keyword>
<feature type="transmembrane region" description="Helical" evidence="8">
    <location>
        <begin position="590"/>
        <end position="610"/>
    </location>
</feature>
<dbReference type="Proteomes" id="UP000009131">
    <property type="component" value="Unassembled WGS sequence"/>
</dbReference>
<evidence type="ECO:0000259" key="10">
    <source>
        <dbReference type="Pfam" id="PF12949"/>
    </source>
</evidence>
<dbReference type="GO" id="GO:0005637">
    <property type="term" value="C:nuclear inner membrane"/>
    <property type="evidence" value="ECO:0007669"/>
    <property type="project" value="UniProtKB-SubCell"/>
</dbReference>
<feature type="region of interest" description="Disordered" evidence="7">
    <location>
        <begin position="963"/>
        <end position="999"/>
    </location>
</feature>
<evidence type="ECO:0000313" key="11">
    <source>
        <dbReference type="EMBL" id="GAA93408.1"/>
    </source>
</evidence>
<dbReference type="PANTHER" id="PTHR47808">
    <property type="entry name" value="INNER NUCLEAR MEMBRANE PROTEIN HEH2-RELATED"/>
    <property type="match status" value="1"/>
</dbReference>
<evidence type="ECO:0000256" key="2">
    <source>
        <dbReference type="ARBA" id="ARBA00022553"/>
    </source>
</evidence>
<feature type="compositionally biased region" description="Basic residues" evidence="7">
    <location>
        <begin position="319"/>
        <end position="329"/>
    </location>
</feature>
<dbReference type="InterPro" id="IPR018996">
    <property type="entry name" value="Man1/Src1-like_C"/>
</dbReference>
<evidence type="ECO:0000256" key="1">
    <source>
        <dbReference type="ARBA" id="ARBA00004540"/>
    </source>
</evidence>
<gene>
    <name evidence="11" type="primary">Mo00049</name>
    <name evidence="11" type="ORF">E5Q_00049</name>
</gene>
<feature type="transmembrane region" description="Helical" evidence="8">
    <location>
        <begin position="830"/>
        <end position="849"/>
    </location>
</feature>
<feature type="compositionally biased region" description="Low complexity" evidence="7">
    <location>
        <begin position="455"/>
        <end position="475"/>
    </location>
</feature>
<dbReference type="GO" id="GO:0071763">
    <property type="term" value="P:nuclear membrane organization"/>
    <property type="evidence" value="ECO:0007669"/>
    <property type="project" value="TreeGrafter"/>
</dbReference>
<dbReference type="InParanoid" id="G7DS48"/>
<dbReference type="OrthoDB" id="5376590at2759"/>
<evidence type="ECO:0000256" key="7">
    <source>
        <dbReference type="SAM" id="MobiDB-lite"/>
    </source>
</evidence>
<evidence type="ECO:0000256" key="6">
    <source>
        <dbReference type="ARBA" id="ARBA00023242"/>
    </source>
</evidence>
<comment type="caution">
    <text evidence="11">The sequence shown here is derived from an EMBL/GenBank/DDBJ whole genome shotgun (WGS) entry which is preliminary data.</text>
</comment>
<evidence type="ECO:0000313" key="12">
    <source>
        <dbReference type="Proteomes" id="UP000009131"/>
    </source>
</evidence>
<keyword evidence="6" id="KW-0539">Nucleus</keyword>
<accession>G7DS48</accession>
<feature type="compositionally biased region" description="Polar residues" evidence="7">
    <location>
        <begin position="477"/>
        <end position="487"/>
    </location>
</feature>
<protein>
    <recommendedName>
        <fullName evidence="13">Man1/Src1 C-terminal domain-containing protein</fullName>
    </recommendedName>
</protein>
<comment type="subcellular location">
    <subcellularLocation>
        <location evidence="1">Nucleus inner membrane</location>
    </subcellularLocation>
</comment>
<evidence type="ECO:0000259" key="9">
    <source>
        <dbReference type="Pfam" id="PF09402"/>
    </source>
</evidence>
<dbReference type="STRING" id="764103.G7DS48"/>
<proteinExistence type="predicted"/>
<dbReference type="CDD" id="cd12935">
    <property type="entry name" value="LEM_like"/>
    <property type="match status" value="1"/>
</dbReference>
<keyword evidence="12" id="KW-1185">Reference proteome</keyword>
<feature type="region of interest" description="Disordered" evidence="7">
    <location>
        <begin position="550"/>
        <end position="570"/>
    </location>
</feature>
<dbReference type="InterPro" id="IPR041885">
    <property type="entry name" value="MAN1_winged_helix_dom"/>
</dbReference>
<dbReference type="Pfam" id="PF09402">
    <property type="entry name" value="MSC"/>
    <property type="match status" value="1"/>
</dbReference>
<evidence type="ECO:0000256" key="5">
    <source>
        <dbReference type="ARBA" id="ARBA00023136"/>
    </source>
</evidence>
<feature type="compositionally biased region" description="Low complexity" evidence="7">
    <location>
        <begin position="123"/>
        <end position="134"/>
    </location>
</feature>
<dbReference type="InterPro" id="IPR036361">
    <property type="entry name" value="SAP_dom_sf"/>
</dbReference>
<dbReference type="InterPro" id="IPR025856">
    <property type="entry name" value="HeH/LEM_domain"/>
</dbReference>
<dbReference type="InterPro" id="IPR044780">
    <property type="entry name" value="Heh2/Src1"/>
</dbReference>
<dbReference type="HOGENOM" id="CLU_299973_0_0_1"/>
<reference evidence="11 12" key="2">
    <citation type="journal article" date="2012" name="Open Biol.">
        <title>Characteristics of nucleosomes and linker DNA regions on the genome of the basidiomycete Mixia osmundae revealed by mono- and dinucleosome mapping.</title>
        <authorList>
            <person name="Nishida H."/>
            <person name="Kondo S."/>
            <person name="Matsumoto T."/>
            <person name="Suzuki Y."/>
            <person name="Yoshikawa H."/>
            <person name="Taylor T.D."/>
            <person name="Sugiyama J."/>
        </authorList>
    </citation>
    <scope>NUCLEOTIDE SEQUENCE [LARGE SCALE GENOMIC DNA]</scope>
    <source>
        <strain evidence="12">CBS 9802 / IAM 14324 / JCM 22182 / KY 12970</strain>
    </source>
</reference>
<feature type="compositionally biased region" description="Polar residues" evidence="7">
    <location>
        <begin position="357"/>
        <end position="416"/>
    </location>
</feature>
<evidence type="ECO:0008006" key="13">
    <source>
        <dbReference type="Google" id="ProtNLM"/>
    </source>
</evidence>
<sequence>MDEELAYLQPGFSSSSLTVAKLRGILLKHDVAFKSNAKKAELVKLFQDHVASAAPALLARSHATEPSDAGIETLAMQSARQADSSSPLPSPAQPAARISTSTKPRNASSKASARPDDDEIFASKSTSASVSRSPSKGKSTSPRKSAATPAARKSVASAIPGRSRVTTPFRAEDNEAELERQLGLGGFLSGTAKKQMERSGLHSPGQSSPPRFESPAESRPKVVGRGNALRELSPDSDSDEPSSSAKPSERSSRISRASLPASASTSNLNGENGHTTEPPSSSPVSSKKRSRKSGFSNHNPFQRETDDDTDEDAEERTVSSKKKARQRSPRHSEDAESNLLATYTRGLSETEAMEDVTFNTASETPSFDMSPPSFSTIGSNTDMSMQSAGVSAATTPLPRSQSAQAALGSRNPTLLGTTGKDRRSTFTPHAPSPLTLHSQTRGPSVSFGKAQPDLSSNGSSSSPARVSSRSPKRASMPASTTQAQTQGTPSFIQYMAPIDQLVSPPPEEYARFLNSVKGDTSANGSNSVSAAPAIAATPEQTLAKARADSKALQAEESRRKRIPRPPKPRELILPKPHIVLPDLFRPIKQFVLSPLSYLFLFATLLTYGNWYRSQKLAKGLCDTGSDSVGGRHAPFSIDAGTDHIDADGTQIRVLRPRATAIQRALVPVCTLCPLHGICQDGHLISCQKGYVARKSSFTLGGFLPIAPVCQPDTARSERIESAAKLATRLLQRHRGEIICNTRMHLASPSPPLGEERFGTEADTLKSDLLRVETKWSPQAWQDAVEEAIAQLHHRDGILSQPANDRRMLIARDEIMTLTCRARLASQRFIFRHKGSIAIVLALLGFSIWAKFKYNQRVKTRAAVGEMVETALDKLQDQQYRYYLDPSLTPTPYVAPAHLRDAILFSVHSPASRQAQWRQVEKIVEGNANVRVREAEQRGEMLRVWEWVGEMEFDYDFADTSMASMGGSPAGSERRRRRISMRPNTPAVAASTSALYPSLP</sequence>
<feature type="compositionally biased region" description="Polar residues" evidence="7">
    <location>
        <begin position="989"/>
        <end position="999"/>
    </location>
</feature>
<dbReference type="OMA" id="FCEIPEE"/>
<feature type="domain" description="HeH/LEM" evidence="10">
    <location>
        <begin position="15"/>
        <end position="48"/>
    </location>
</feature>
<keyword evidence="3 8" id="KW-0812">Transmembrane</keyword>
<dbReference type="GO" id="GO:0005783">
    <property type="term" value="C:endoplasmic reticulum"/>
    <property type="evidence" value="ECO:0007669"/>
    <property type="project" value="TreeGrafter"/>
</dbReference>
<reference evidence="11 12" key="1">
    <citation type="journal article" date="2011" name="J. Gen. Appl. Microbiol.">
        <title>Draft genome sequencing of the enigmatic basidiomycete Mixia osmundae.</title>
        <authorList>
            <person name="Nishida H."/>
            <person name="Nagatsuka Y."/>
            <person name="Sugiyama J."/>
        </authorList>
    </citation>
    <scope>NUCLEOTIDE SEQUENCE [LARGE SCALE GENOMIC DNA]</scope>
    <source>
        <strain evidence="12">CBS 9802 / IAM 14324 / JCM 22182 / KY 12970</strain>
    </source>
</reference>
<feature type="region of interest" description="Disordered" evidence="7">
    <location>
        <begin position="77"/>
        <end position="487"/>
    </location>
</feature>